<name>A0A444IXZ8_9BACT</name>
<dbReference type="EMBL" id="MTKO01000072">
    <property type="protein sequence ID" value="RWX45781.1"/>
    <property type="molecule type" value="Genomic_DNA"/>
</dbReference>
<reference evidence="1 2" key="1">
    <citation type="submission" date="2017-01" db="EMBL/GenBank/DDBJ databases">
        <title>The cable genome- insights into the physiology and evolution of filamentous bacteria capable of sulfide oxidation via long distance electron transfer.</title>
        <authorList>
            <person name="Schreiber L."/>
            <person name="Bjerg J.T."/>
            <person name="Boggild A."/>
            <person name="Van De Vossenberg J."/>
            <person name="Meysman F."/>
            <person name="Nielsen L.P."/>
            <person name="Schramm A."/>
            <person name="Kjeldsen K.U."/>
        </authorList>
    </citation>
    <scope>NUCLEOTIDE SEQUENCE [LARGE SCALE GENOMIC DNA]</scope>
    <source>
        <strain evidence="1">MCF</strain>
    </source>
</reference>
<keyword evidence="2" id="KW-1185">Reference proteome</keyword>
<dbReference type="Proteomes" id="UP000287853">
    <property type="component" value="Unassembled WGS sequence"/>
</dbReference>
<evidence type="ECO:0000313" key="1">
    <source>
        <dbReference type="EMBL" id="RWX45781.1"/>
    </source>
</evidence>
<sequence>MKSLAVICEGEDDLSLIDLDGKINMACLGVIADIIQALLDKSVDYPFSVSGGDVLERSRFKGAGNSMCFSKKLSISC</sequence>
<evidence type="ECO:0000313" key="2">
    <source>
        <dbReference type="Proteomes" id="UP000287853"/>
    </source>
</evidence>
<protein>
    <submittedName>
        <fullName evidence="1">Uncharacterized protein</fullName>
    </submittedName>
</protein>
<comment type="caution">
    <text evidence="1">The sequence shown here is derived from an EMBL/GenBank/DDBJ whole genome shotgun (WGS) entry which is preliminary data.</text>
</comment>
<organism evidence="1 2">
    <name type="scientific">Candidatus Electrothrix aarhusensis</name>
    <dbReference type="NCBI Taxonomy" id="1859131"/>
    <lineage>
        <taxon>Bacteria</taxon>
        <taxon>Pseudomonadati</taxon>
        <taxon>Thermodesulfobacteriota</taxon>
        <taxon>Desulfobulbia</taxon>
        <taxon>Desulfobulbales</taxon>
        <taxon>Desulfobulbaceae</taxon>
        <taxon>Candidatus Electrothrix</taxon>
    </lineage>
</organism>
<accession>A0A444IXZ8</accession>
<proteinExistence type="predicted"/>
<dbReference type="AlphaFoldDB" id="A0A444IXZ8"/>
<gene>
    <name evidence="1" type="ORF">H206_00603</name>
</gene>